<organism evidence="2 3">
    <name type="scientific">Grifola frondosa</name>
    <name type="common">Maitake</name>
    <name type="synonym">Polyporus frondosus</name>
    <dbReference type="NCBI Taxonomy" id="5627"/>
    <lineage>
        <taxon>Eukaryota</taxon>
        <taxon>Fungi</taxon>
        <taxon>Dikarya</taxon>
        <taxon>Basidiomycota</taxon>
        <taxon>Agaricomycotina</taxon>
        <taxon>Agaricomycetes</taxon>
        <taxon>Polyporales</taxon>
        <taxon>Grifolaceae</taxon>
        <taxon>Grifola</taxon>
    </lineage>
</organism>
<evidence type="ECO:0008006" key="4">
    <source>
        <dbReference type="Google" id="ProtNLM"/>
    </source>
</evidence>
<evidence type="ECO:0000313" key="3">
    <source>
        <dbReference type="Proteomes" id="UP000092993"/>
    </source>
</evidence>
<feature type="compositionally biased region" description="Basic and acidic residues" evidence="1">
    <location>
        <begin position="340"/>
        <end position="369"/>
    </location>
</feature>
<evidence type="ECO:0000256" key="1">
    <source>
        <dbReference type="SAM" id="MobiDB-lite"/>
    </source>
</evidence>
<feature type="region of interest" description="Disordered" evidence="1">
    <location>
        <begin position="261"/>
        <end position="281"/>
    </location>
</feature>
<accession>A0A1C7M540</accession>
<feature type="compositionally biased region" description="Low complexity" evidence="1">
    <location>
        <begin position="329"/>
        <end position="338"/>
    </location>
</feature>
<gene>
    <name evidence="2" type="ORF">A0H81_07374</name>
</gene>
<dbReference type="AlphaFoldDB" id="A0A1C7M540"/>
<name>A0A1C7M540_GRIFR</name>
<keyword evidence="3" id="KW-1185">Reference proteome</keyword>
<feature type="region of interest" description="Disordered" evidence="1">
    <location>
        <begin position="1"/>
        <end position="40"/>
    </location>
</feature>
<dbReference type="EMBL" id="LUGG01000009">
    <property type="protein sequence ID" value="OBZ72021.1"/>
    <property type="molecule type" value="Genomic_DNA"/>
</dbReference>
<dbReference type="Proteomes" id="UP000092993">
    <property type="component" value="Unassembled WGS sequence"/>
</dbReference>
<sequence length="381" mass="41775">MATTRTLPTPPSRAPSLGYTPSSPTKRDPALKPNPHPYAIRTTSTALLSRSNSSGHNVNATHHYYIPLSPSHNRTSEHKGHRLSKSLNSTSESPRSAPRPLPVPPSFQSHTRAGNGPVPDNGRGGYVSADETCAPSRHSRRAETLPLIPLFDTTPHPTATLEDLPSNPKLWTPSQLSSYLVTALRVTLHTHSGEDDQVALPFPIAKDIAAFVKDARIGGRMFLRLNEEDLEGMGMTKRWREALLAASRNLRQNVLKGRIWGPDAANSHSPDSGSPPRPSRIFANAQYNSSSSSIESFASDGEDADKFHHVKASRNGRVRGMVATFERSGSFSSESGFDGDQERTTAGRWLREKRSMEEDAIRSPSPTDRRPFLLLRSALEL</sequence>
<protein>
    <recommendedName>
        <fullName evidence="4">SAM domain-containing protein</fullName>
    </recommendedName>
</protein>
<dbReference type="OrthoDB" id="2425321at2759"/>
<reference evidence="2 3" key="1">
    <citation type="submission" date="2016-03" db="EMBL/GenBank/DDBJ databases">
        <title>Whole genome sequencing of Grifola frondosa 9006-11.</title>
        <authorList>
            <person name="Min B."/>
            <person name="Park H."/>
            <person name="Kim J.-G."/>
            <person name="Cho H."/>
            <person name="Oh Y.-L."/>
            <person name="Kong W.-S."/>
            <person name="Choi I.-G."/>
        </authorList>
    </citation>
    <scope>NUCLEOTIDE SEQUENCE [LARGE SCALE GENOMIC DNA]</scope>
    <source>
        <strain evidence="2 3">9006-11</strain>
    </source>
</reference>
<evidence type="ECO:0000313" key="2">
    <source>
        <dbReference type="EMBL" id="OBZ72021.1"/>
    </source>
</evidence>
<feature type="region of interest" description="Disordered" evidence="1">
    <location>
        <begin position="66"/>
        <end position="140"/>
    </location>
</feature>
<proteinExistence type="predicted"/>
<comment type="caution">
    <text evidence="2">The sequence shown here is derived from an EMBL/GenBank/DDBJ whole genome shotgun (WGS) entry which is preliminary data.</text>
</comment>
<feature type="region of interest" description="Disordered" evidence="1">
    <location>
        <begin position="329"/>
        <end position="369"/>
    </location>
</feature>